<organism evidence="1">
    <name type="scientific">marine sediment metagenome</name>
    <dbReference type="NCBI Taxonomy" id="412755"/>
    <lineage>
        <taxon>unclassified sequences</taxon>
        <taxon>metagenomes</taxon>
        <taxon>ecological metagenomes</taxon>
    </lineage>
</organism>
<dbReference type="InterPro" id="IPR027417">
    <property type="entry name" value="P-loop_NTPase"/>
</dbReference>
<dbReference type="EMBL" id="BARS01029283">
    <property type="protein sequence ID" value="GAG02749.1"/>
    <property type="molecule type" value="Genomic_DNA"/>
</dbReference>
<name>X0UA84_9ZZZZ</name>
<accession>X0UA84</accession>
<sequence>PTQMEQAWKRVHRIGQNKNVDTYFVYLKDTVEEHMDEVLYQKRRTIATAMDRIVDLQRDDDQVERSAVEIAKLILQLGVDE</sequence>
<dbReference type="SUPFAM" id="SSF52540">
    <property type="entry name" value="P-loop containing nucleoside triphosphate hydrolases"/>
    <property type="match status" value="1"/>
</dbReference>
<evidence type="ECO:0008006" key="2">
    <source>
        <dbReference type="Google" id="ProtNLM"/>
    </source>
</evidence>
<evidence type="ECO:0000313" key="1">
    <source>
        <dbReference type="EMBL" id="GAG02749.1"/>
    </source>
</evidence>
<proteinExistence type="predicted"/>
<gene>
    <name evidence="1" type="ORF">S01H1_45788</name>
</gene>
<dbReference type="Gene3D" id="3.40.50.300">
    <property type="entry name" value="P-loop containing nucleotide triphosphate hydrolases"/>
    <property type="match status" value="1"/>
</dbReference>
<comment type="caution">
    <text evidence="1">The sequence shown here is derived from an EMBL/GenBank/DDBJ whole genome shotgun (WGS) entry which is preliminary data.</text>
</comment>
<feature type="non-terminal residue" evidence="1">
    <location>
        <position position="1"/>
    </location>
</feature>
<protein>
    <recommendedName>
        <fullName evidence="2">Helicase C-terminal domain-containing protein</fullName>
    </recommendedName>
</protein>
<reference evidence="1" key="1">
    <citation type="journal article" date="2014" name="Front. Microbiol.">
        <title>High frequency of phylogenetically diverse reductive dehalogenase-homologous genes in deep subseafloor sedimentary metagenomes.</title>
        <authorList>
            <person name="Kawai M."/>
            <person name="Futagami T."/>
            <person name="Toyoda A."/>
            <person name="Takaki Y."/>
            <person name="Nishi S."/>
            <person name="Hori S."/>
            <person name="Arai W."/>
            <person name="Tsubouchi T."/>
            <person name="Morono Y."/>
            <person name="Uchiyama I."/>
            <person name="Ito T."/>
            <person name="Fujiyama A."/>
            <person name="Inagaki F."/>
            <person name="Takami H."/>
        </authorList>
    </citation>
    <scope>NUCLEOTIDE SEQUENCE</scope>
    <source>
        <strain evidence="1">Expedition CK06-06</strain>
    </source>
</reference>
<dbReference type="AlphaFoldDB" id="X0UA84"/>